<dbReference type="Pfam" id="PF01494">
    <property type="entry name" value="FAD_binding_3"/>
    <property type="match status" value="1"/>
</dbReference>
<dbReference type="PANTHER" id="PTHR46865:SF2">
    <property type="entry name" value="MONOOXYGENASE"/>
    <property type="match status" value="1"/>
</dbReference>
<organism evidence="2 3">
    <name type="scientific">Bacillus pseudomycoides</name>
    <dbReference type="NCBI Taxonomy" id="64104"/>
    <lineage>
        <taxon>Bacteria</taxon>
        <taxon>Bacillati</taxon>
        <taxon>Bacillota</taxon>
        <taxon>Bacilli</taxon>
        <taxon>Bacillales</taxon>
        <taxon>Bacillaceae</taxon>
        <taxon>Bacillus</taxon>
        <taxon>Bacillus cereus group</taxon>
    </lineage>
</organism>
<evidence type="ECO:0000313" key="2">
    <source>
        <dbReference type="EMBL" id="OUM47717.1"/>
    </source>
</evidence>
<dbReference type="Proteomes" id="UP000195321">
    <property type="component" value="Unassembled WGS sequence"/>
</dbReference>
<dbReference type="InterPro" id="IPR051704">
    <property type="entry name" value="FAD_aromatic-hydroxylase"/>
</dbReference>
<dbReference type="InterPro" id="IPR036188">
    <property type="entry name" value="FAD/NAD-bd_sf"/>
</dbReference>
<dbReference type="InterPro" id="IPR002938">
    <property type="entry name" value="FAD-bd"/>
</dbReference>
<dbReference type="Gene3D" id="3.30.9.10">
    <property type="entry name" value="D-Amino Acid Oxidase, subunit A, domain 2"/>
    <property type="match status" value="1"/>
</dbReference>
<feature type="domain" description="FAD-binding" evidence="1">
    <location>
        <begin position="5"/>
        <end position="321"/>
    </location>
</feature>
<evidence type="ECO:0000313" key="3">
    <source>
        <dbReference type="Proteomes" id="UP000195321"/>
    </source>
</evidence>
<dbReference type="RefSeq" id="WP_088094271.1">
    <property type="nucleotide sequence ID" value="NZ_JBALMA010000277.1"/>
</dbReference>
<dbReference type="Gene3D" id="3.50.50.60">
    <property type="entry name" value="FAD/NAD(P)-binding domain"/>
    <property type="match status" value="1"/>
</dbReference>
<dbReference type="GO" id="GO:0071949">
    <property type="term" value="F:FAD binding"/>
    <property type="evidence" value="ECO:0007669"/>
    <property type="project" value="InterPro"/>
</dbReference>
<dbReference type="PRINTS" id="PR00420">
    <property type="entry name" value="RNGMNOXGNASE"/>
</dbReference>
<dbReference type="PANTHER" id="PTHR46865">
    <property type="entry name" value="OXIDOREDUCTASE-RELATED"/>
    <property type="match status" value="1"/>
</dbReference>
<accession>A0A1Y3MB94</accession>
<dbReference type="EMBL" id="MWPX01000020">
    <property type="protein sequence ID" value="OUM47717.1"/>
    <property type="molecule type" value="Genomic_DNA"/>
</dbReference>
<dbReference type="AlphaFoldDB" id="A0A1Y3MB94"/>
<comment type="caution">
    <text evidence="2">The sequence shown here is derived from an EMBL/GenBank/DDBJ whole genome shotgun (WGS) entry which is preliminary data.</text>
</comment>
<name>A0A1Y3MB94_9BACI</name>
<protein>
    <submittedName>
        <fullName evidence="2">FAD-dependent oxidoreductase</fullName>
    </submittedName>
</protein>
<gene>
    <name evidence="2" type="ORF">BW425_17330</name>
</gene>
<dbReference type="SUPFAM" id="SSF51905">
    <property type="entry name" value="FAD/NAD(P)-binding domain"/>
    <property type="match status" value="1"/>
</dbReference>
<sequence length="398" mass="44146">MIQTMSVLISGASIAGTALAYWLHRHGFDVTVIERAPALRTGGYGVDIRGAAITVLKGMGILDQVRAADTNLTGVYFVNSKGKFEGQISEASMGNQQGLDIEIMRDDLSNILYDLTKDTVEYIWGDSITAIHETEAGAEVQFIHGKPQTFDLVIGADGLHSNVRTLTFGDEAQFKRTLGCYISIFTLENYLNLDHRQLLYTIPGKTVGMYSARDNTEARGMFLFQSEALKYDRYDIESQKKFVENAFLGHTGWETSHLLKTMRDATDFYFDEICQIHMPTWSKGRITLVGDAAYGPSPLSGQGSSLALVGAFVLAGELKAADGDFARAFVAYEQKMRKFVEKNQKIGLIAAGSMIEKSNFKIFLRNLMLRIPTIMVVQFKMISKMIAKAANGIKLKDY</sequence>
<evidence type="ECO:0000259" key="1">
    <source>
        <dbReference type="Pfam" id="PF01494"/>
    </source>
</evidence>
<reference evidence="2 3" key="1">
    <citation type="submission" date="2017-02" db="EMBL/GenBank/DDBJ databases">
        <title>Bacillus pseudomycoides isolate FSL K6-0042.</title>
        <authorList>
            <person name="Kovac J."/>
        </authorList>
    </citation>
    <scope>NUCLEOTIDE SEQUENCE [LARGE SCALE GENOMIC DNA]</scope>
    <source>
        <strain evidence="2 3">FSL K6-0042</strain>
    </source>
</reference>
<proteinExistence type="predicted"/>